<sequence length="405" mass="43565">MKDFRLWRRQAARWRPGRRRRRLHAAGTWSRRLVPAAWLAAPLLAALLLPLAVVHQRHDPAEPAPAPAPQAAPAAPQRTAAPAAREPAAAEAPQPKVSVYLSHTRQIETLPLEDYVTGVIAAEMPADFELEALKAQAVAARTFIVRRLRAGDRSGVPAGRADVTDTVSHQAYVSSAVLRRDWAKAGRSADLARLRRAALETRGLVMTYKGEPITASFFASSGGFTENSEDYWKATVPYLRSVASPWDREVAPGLKATETFSVSELRGRLGIAGDNGAGARKVFSPSGGDASGKILPLSAESAAAGAPQMKVLSLTSGRRVKEISIDGKVFTGREVRERLGLRSSQFTWTMGHGRIAITTYGSGHGVGMSQWGANGMAKEGATATQILKHYYSGISFSQVSTLLKK</sequence>
<gene>
    <name evidence="3" type="ORF">J2Z22_003632</name>
</gene>
<comment type="caution">
    <text evidence="3">The sequence shown here is derived from an EMBL/GenBank/DDBJ whole genome shotgun (WGS) entry which is preliminary data.</text>
</comment>
<reference evidence="3 4" key="1">
    <citation type="submission" date="2023-07" db="EMBL/GenBank/DDBJ databases">
        <title>Genomic Encyclopedia of Type Strains, Phase IV (KMG-IV): sequencing the most valuable type-strain genomes for metagenomic binning, comparative biology and taxonomic classification.</title>
        <authorList>
            <person name="Goeker M."/>
        </authorList>
    </citation>
    <scope>NUCLEOTIDE SEQUENCE [LARGE SCALE GENOMIC DNA]</scope>
    <source>
        <strain evidence="3 4">T98</strain>
    </source>
</reference>
<dbReference type="NCBIfam" id="TIGR02870">
    <property type="entry name" value="spore_II_D"/>
    <property type="match status" value="1"/>
</dbReference>
<evidence type="ECO:0000313" key="3">
    <source>
        <dbReference type="EMBL" id="MDT3428042.1"/>
    </source>
</evidence>
<keyword evidence="4" id="KW-1185">Reference proteome</keyword>
<evidence type="ECO:0000313" key="4">
    <source>
        <dbReference type="Proteomes" id="UP001248709"/>
    </source>
</evidence>
<dbReference type="InterPro" id="IPR013693">
    <property type="entry name" value="SpoIID/LytB_N"/>
</dbReference>
<dbReference type="EMBL" id="JAUSUY010000016">
    <property type="protein sequence ID" value="MDT3428042.1"/>
    <property type="molecule type" value="Genomic_DNA"/>
</dbReference>
<dbReference type="NCBIfam" id="TIGR02669">
    <property type="entry name" value="SpoIID_LytB"/>
    <property type="match status" value="1"/>
</dbReference>
<dbReference type="RefSeq" id="WP_312001250.1">
    <property type="nucleotide sequence ID" value="NZ_JAUSUY010000016.1"/>
</dbReference>
<feature type="compositionally biased region" description="Low complexity" evidence="1">
    <location>
        <begin position="71"/>
        <end position="95"/>
    </location>
</feature>
<dbReference type="Proteomes" id="UP001248709">
    <property type="component" value="Unassembled WGS sequence"/>
</dbReference>
<dbReference type="InterPro" id="IPR013486">
    <property type="entry name" value="SpoIID/LytB"/>
</dbReference>
<accession>A0ABU3HDB6</accession>
<dbReference type="Pfam" id="PF08486">
    <property type="entry name" value="SpoIID"/>
    <property type="match status" value="1"/>
</dbReference>
<proteinExistence type="predicted"/>
<dbReference type="PANTHER" id="PTHR30032:SF4">
    <property type="entry name" value="AMIDASE ENHANCER"/>
    <property type="match status" value="1"/>
</dbReference>
<evidence type="ECO:0000256" key="1">
    <source>
        <dbReference type="SAM" id="MobiDB-lite"/>
    </source>
</evidence>
<organism evidence="3 4">
    <name type="scientific">Paenibacillus forsythiae</name>
    <dbReference type="NCBI Taxonomy" id="365616"/>
    <lineage>
        <taxon>Bacteria</taxon>
        <taxon>Bacillati</taxon>
        <taxon>Bacillota</taxon>
        <taxon>Bacilli</taxon>
        <taxon>Bacillales</taxon>
        <taxon>Paenibacillaceae</taxon>
        <taxon>Paenibacillus</taxon>
    </lineage>
</organism>
<name>A0ABU3HDB6_9BACL</name>
<feature type="domain" description="Sporulation stage II protein D amidase enhancer LytB N-terminal" evidence="2">
    <location>
        <begin position="103"/>
        <end position="208"/>
    </location>
</feature>
<dbReference type="InterPro" id="IPR014225">
    <property type="entry name" value="Spore_II_D_firmicutes"/>
</dbReference>
<feature type="region of interest" description="Disordered" evidence="1">
    <location>
        <begin position="59"/>
        <end position="95"/>
    </location>
</feature>
<protein>
    <submittedName>
        <fullName evidence="3">Stage II sporulation protein D</fullName>
    </submittedName>
</protein>
<dbReference type="PANTHER" id="PTHR30032">
    <property type="entry name" value="N-ACETYLMURAMOYL-L-ALANINE AMIDASE-RELATED"/>
    <property type="match status" value="1"/>
</dbReference>
<dbReference type="InterPro" id="IPR051922">
    <property type="entry name" value="Bact_Sporulation_Assoc"/>
</dbReference>
<evidence type="ECO:0000259" key="2">
    <source>
        <dbReference type="Pfam" id="PF08486"/>
    </source>
</evidence>